<reference evidence="1 2" key="1">
    <citation type="submission" date="2010-03" db="EMBL/GenBank/DDBJ databases">
        <title>The genome sequence of Ruminococcus torques L2-14.</title>
        <authorList>
            <consortium name="metaHIT consortium -- http://www.metahit.eu/"/>
            <person name="Pajon A."/>
            <person name="Turner K."/>
            <person name="Parkhill J."/>
            <person name="Duncan S."/>
            <person name="Flint H."/>
        </authorList>
    </citation>
    <scope>NUCLEOTIDE SEQUENCE [LARGE SCALE GENOMIC DNA]</scope>
    <source>
        <strain evidence="1 2">L2-14</strain>
    </source>
</reference>
<proteinExistence type="predicted"/>
<reference evidence="1 2" key="2">
    <citation type="submission" date="2010-03" db="EMBL/GenBank/DDBJ databases">
        <authorList>
            <person name="Pajon A."/>
        </authorList>
    </citation>
    <scope>NUCLEOTIDE SEQUENCE [LARGE SCALE GENOMIC DNA]</scope>
    <source>
        <strain evidence="1 2">L2-14</strain>
    </source>
</reference>
<name>D4M6K6_9FIRM</name>
<organism evidence="1 2">
    <name type="scientific">[Ruminococcus] torques L2-14</name>
    <dbReference type="NCBI Taxonomy" id="657313"/>
    <lineage>
        <taxon>Bacteria</taxon>
        <taxon>Bacillati</taxon>
        <taxon>Bacillota</taxon>
        <taxon>Clostridia</taxon>
        <taxon>Lachnospirales</taxon>
        <taxon>Lachnospiraceae</taxon>
        <taxon>Mediterraneibacter</taxon>
    </lineage>
</organism>
<evidence type="ECO:0000313" key="2">
    <source>
        <dbReference type="Proteomes" id="UP000008956"/>
    </source>
</evidence>
<protein>
    <submittedName>
        <fullName evidence="1">Uncharacterized protein</fullName>
    </submittedName>
</protein>
<dbReference type="PATRIC" id="fig|657313.3.peg.2274"/>
<dbReference type="EMBL" id="FP929055">
    <property type="protein sequence ID" value="CBL26868.1"/>
    <property type="molecule type" value="Genomic_DNA"/>
</dbReference>
<dbReference type="Proteomes" id="UP000008956">
    <property type="component" value="Chromosome"/>
</dbReference>
<sequence length="34" mass="4054">MKEVSRTEKVLENKIEQYYTDCRTKEGTKNESES</sequence>
<evidence type="ECO:0000313" key="1">
    <source>
        <dbReference type="EMBL" id="CBL26868.1"/>
    </source>
</evidence>
<dbReference type="HOGENOM" id="CLU_3375751_0_0_9"/>
<accession>D4M6K6</accession>
<gene>
    <name evidence="1" type="ORF">RTO_23800</name>
</gene>
<dbReference type="KEGG" id="rto:RTO_23800"/>
<dbReference type="AlphaFoldDB" id="D4M6K6"/>